<comment type="caution">
    <text evidence="1">The sequence shown here is derived from an EMBL/GenBank/DDBJ whole genome shotgun (WGS) entry which is preliminary data.</text>
</comment>
<sequence length="196" mass="20083">MALTATGVHDVAEAVLGCVCAALDQVAEEVPGQPGCPCRVCVVPGQVAWDGCDGACGPSKPGGQLSVSVARMWPTTSFPTEDREVRGLRGCSLPATTAVELVVTLLRCAPGPGASGCPPSCEELTDSARILHTDMATLQNAIMCCLPQTAPTRRGRRFVLGAQRVLGPEGGCVGVEQRVTVAMPGCAPCPGEEGQI</sequence>
<reference evidence="1 2" key="1">
    <citation type="submission" date="2024-06" db="EMBL/GenBank/DDBJ databases">
        <title>The Natural Products Discovery Center: Release of the First 8490 Sequenced Strains for Exploring Actinobacteria Biosynthetic Diversity.</title>
        <authorList>
            <person name="Kalkreuter E."/>
            <person name="Kautsar S.A."/>
            <person name="Yang D."/>
            <person name="Bader C.D."/>
            <person name="Teijaro C.N."/>
            <person name="Fluegel L."/>
            <person name="Davis C.M."/>
            <person name="Simpson J.R."/>
            <person name="Lauterbach L."/>
            <person name="Steele A.D."/>
            <person name="Gui C."/>
            <person name="Meng S."/>
            <person name="Li G."/>
            <person name="Viehrig K."/>
            <person name="Ye F."/>
            <person name="Su P."/>
            <person name="Kiefer A.F."/>
            <person name="Nichols A."/>
            <person name="Cepeda A.J."/>
            <person name="Yan W."/>
            <person name="Fan B."/>
            <person name="Jiang Y."/>
            <person name="Adhikari A."/>
            <person name="Zheng C.-J."/>
            <person name="Schuster L."/>
            <person name="Cowan T.M."/>
            <person name="Smanski M.J."/>
            <person name="Chevrette M.G."/>
            <person name="De Carvalho L.P.S."/>
            <person name="Shen B."/>
        </authorList>
    </citation>
    <scope>NUCLEOTIDE SEQUENCE [LARGE SCALE GENOMIC DNA]</scope>
    <source>
        <strain evidence="1 2">NPDC048117</strain>
    </source>
</reference>
<organism evidence="1 2">
    <name type="scientific">Streptomyces chilikensis</name>
    <dbReference type="NCBI Taxonomy" id="1194079"/>
    <lineage>
        <taxon>Bacteria</taxon>
        <taxon>Bacillati</taxon>
        <taxon>Actinomycetota</taxon>
        <taxon>Actinomycetes</taxon>
        <taxon>Kitasatosporales</taxon>
        <taxon>Streptomycetaceae</taxon>
        <taxon>Streptomyces</taxon>
    </lineage>
</organism>
<gene>
    <name evidence="1" type="ORF">AB0D95_03320</name>
</gene>
<evidence type="ECO:0000313" key="1">
    <source>
        <dbReference type="EMBL" id="MEU9576314.1"/>
    </source>
</evidence>
<proteinExistence type="predicted"/>
<accession>A0ABV3EJG1</accession>
<dbReference type="Proteomes" id="UP001551584">
    <property type="component" value="Unassembled WGS sequence"/>
</dbReference>
<name>A0ABV3EJG1_9ACTN</name>
<evidence type="ECO:0000313" key="2">
    <source>
        <dbReference type="Proteomes" id="UP001551584"/>
    </source>
</evidence>
<dbReference type="RefSeq" id="WP_359268453.1">
    <property type="nucleotide sequence ID" value="NZ_JBEZNA010000004.1"/>
</dbReference>
<protein>
    <submittedName>
        <fullName evidence="1">Uncharacterized protein</fullName>
    </submittedName>
</protein>
<dbReference type="EMBL" id="JBEZNA010000004">
    <property type="protein sequence ID" value="MEU9576314.1"/>
    <property type="molecule type" value="Genomic_DNA"/>
</dbReference>
<keyword evidence="2" id="KW-1185">Reference proteome</keyword>